<proteinExistence type="predicted"/>
<organism evidence="5 6">
    <name type="scientific">Falsiroseomonas bella</name>
    <dbReference type="NCBI Taxonomy" id="2184016"/>
    <lineage>
        <taxon>Bacteria</taxon>
        <taxon>Pseudomonadati</taxon>
        <taxon>Pseudomonadota</taxon>
        <taxon>Alphaproteobacteria</taxon>
        <taxon>Acetobacterales</taxon>
        <taxon>Roseomonadaceae</taxon>
        <taxon>Falsiroseomonas</taxon>
    </lineage>
</organism>
<dbReference type="OrthoDB" id="9780733at2"/>
<sequence>MNRRNLVAGAAGGLAGALATPAVVTAQTTFNWRMTSFYGPQAAFYSTGPGSARDLIDRIQRMSNNRIRIQFFGAGELIPAAEGFDAVSSGIVEMNYANAYFWTGKTFAAQYFTAVPFGLNYQGLNGWMYDGGGLDLWREVYDRFNLVPFLCGNTGVQMTGWFRRPIEKVEDLRGLKMRIPGLAGRVYQRLGVDVRLLPGGEIFPALERGVIDAAEFVGPFLDRQLGLQRVAKHYYTTGWHETATASELIINKAAWARLPNDLKAIVENAVAACNVISEAWCQKNNAEAMEDLVKNQGVIAQPLPDPIVERMRTETMAVLDEAVSRDPVTKRVHDSYFAYKAKYDAWAGYSEAVYHSRIRQG</sequence>
<dbReference type="AlphaFoldDB" id="A0A317F9V6"/>
<dbReference type="CDD" id="cd13604">
    <property type="entry name" value="PBP2_TRAP_ketoacid_lactate_like"/>
    <property type="match status" value="1"/>
</dbReference>
<dbReference type="PANTHER" id="PTHR33376">
    <property type="match status" value="1"/>
</dbReference>
<dbReference type="Gene3D" id="3.40.190.170">
    <property type="entry name" value="Bacterial extracellular solute-binding protein, family 7"/>
    <property type="match status" value="1"/>
</dbReference>
<evidence type="ECO:0000256" key="2">
    <source>
        <dbReference type="PIRSR" id="PIRSR039026-1"/>
    </source>
</evidence>
<feature type="binding site" evidence="2">
    <location>
        <position position="157"/>
    </location>
    <ligand>
        <name>substrate</name>
    </ligand>
</feature>
<keyword evidence="6" id="KW-1185">Reference proteome</keyword>
<dbReference type="RefSeq" id="WP_109873180.1">
    <property type="nucleotide sequence ID" value="NZ_QGNA01000006.1"/>
</dbReference>
<feature type="binding site" evidence="3">
    <location>
        <position position="241"/>
    </location>
    <ligand>
        <name>substrate</name>
    </ligand>
</feature>
<dbReference type="InterPro" id="IPR018389">
    <property type="entry name" value="DctP_fam"/>
</dbReference>
<dbReference type="Pfam" id="PF03480">
    <property type="entry name" value="DctP"/>
    <property type="match status" value="1"/>
</dbReference>
<dbReference type="GO" id="GO:0055085">
    <property type="term" value="P:transmembrane transport"/>
    <property type="evidence" value="ECO:0007669"/>
    <property type="project" value="InterPro"/>
</dbReference>
<feature type="binding site" evidence="2">
    <location>
        <position position="178"/>
    </location>
    <ligand>
        <name>substrate</name>
    </ligand>
</feature>
<feature type="binding site" evidence="3">
    <location>
        <position position="215"/>
    </location>
    <ligand>
        <name>substrate</name>
    </ligand>
</feature>
<dbReference type="EMBL" id="QGNA01000006">
    <property type="protein sequence ID" value="PWS34729.1"/>
    <property type="molecule type" value="Genomic_DNA"/>
</dbReference>
<dbReference type="Gene3D" id="3.40.190.10">
    <property type="entry name" value="Periplasmic binding protein-like II"/>
    <property type="match status" value="1"/>
</dbReference>
<dbReference type="Proteomes" id="UP000245765">
    <property type="component" value="Unassembled WGS sequence"/>
</dbReference>
<dbReference type="PIRSF" id="PIRSF039026">
    <property type="entry name" value="SiaP"/>
    <property type="match status" value="1"/>
</dbReference>
<evidence type="ECO:0000256" key="4">
    <source>
        <dbReference type="SAM" id="SignalP"/>
    </source>
</evidence>
<comment type="caution">
    <text evidence="5">The sequence shown here is derived from an EMBL/GenBank/DDBJ whole genome shotgun (WGS) entry which is preliminary data.</text>
</comment>
<protein>
    <submittedName>
        <fullName evidence="5">ABC transporter substrate-binding protein</fullName>
    </submittedName>
</protein>
<feature type="chain" id="PRO_5016371115" evidence="4">
    <location>
        <begin position="27"/>
        <end position="361"/>
    </location>
</feature>
<dbReference type="InterPro" id="IPR038404">
    <property type="entry name" value="TRAP_DctP_sf"/>
</dbReference>
<evidence type="ECO:0000313" key="6">
    <source>
        <dbReference type="Proteomes" id="UP000245765"/>
    </source>
</evidence>
<dbReference type="PANTHER" id="PTHR33376:SF5">
    <property type="entry name" value="EXTRACYTOPLASMIC SOLUTE RECEPTOR PROTEIN"/>
    <property type="match status" value="1"/>
</dbReference>
<evidence type="ECO:0000313" key="5">
    <source>
        <dbReference type="EMBL" id="PWS34729.1"/>
    </source>
</evidence>
<accession>A0A317F9V6</accession>
<keyword evidence="1 4" id="KW-0732">Signal</keyword>
<dbReference type="InterPro" id="IPR026289">
    <property type="entry name" value="SBP_TakP-like"/>
</dbReference>
<name>A0A317F9V6_9PROT</name>
<feature type="signal peptide" evidence="4">
    <location>
        <begin position="1"/>
        <end position="26"/>
    </location>
</feature>
<feature type="binding site" evidence="3">
    <location>
        <position position="216"/>
    </location>
    <ligand>
        <name>Na(+)</name>
        <dbReference type="ChEBI" id="CHEBI:29101"/>
    </ligand>
</feature>
<gene>
    <name evidence="5" type="ORF">DFH01_24740</name>
</gene>
<dbReference type="GO" id="GO:0031317">
    <property type="term" value="C:tripartite ATP-independent periplasmic transporter complex"/>
    <property type="evidence" value="ECO:0007669"/>
    <property type="project" value="InterPro"/>
</dbReference>
<evidence type="ECO:0000256" key="3">
    <source>
        <dbReference type="PIRSR" id="PIRSR039026-2"/>
    </source>
</evidence>
<dbReference type="GO" id="GO:0046872">
    <property type="term" value="F:metal ion binding"/>
    <property type="evidence" value="ECO:0007669"/>
    <property type="project" value="UniProtKB-KW"/>
</dbReference>
<evidence type="ECO:0000256" key="1">
    <source>
        <dbReference type="ARBA" id="ARBA00022729"/>
    </source>
</evidence>
<dbReference type="NCBIfam" id="NF037995">
    <property type="entry name" value="TRAP_S1"/>
    <property type="match status" value="1"/>
</dbReference>
<reference evidence="6" key="1">
    <citation type="submission" date="2018-05" db="EMBL/GenBank/DDBJ databases">
        <authorList>
            <person name="Du Z."/>
            <person name="Wang X."/>
        </authorList>
    </citation>
    <scope>NUCLEOTIDE SEQUENCE [LARGE SCALE GENOMIC DNA]</scope>
    <source>
        <strain evidence="6">CQN31</strain>
    </source>
</reference>
<keyword evidence="3" id="KW-0479">Metal-binding</keyword>